<proteinExistence type="predicted"/>
<dbReference type="OrthoDB" id="2282439at2"/>
<name>A0A0R2NJW7_9LACO</name>
<dbReference type="PATRIC" id="fig|480391.4.peg.981"/>
<gene>
    <name evidence="1" type="ORF">IV88_GL000967</name>
</gene>
<organism evidence="1 2">
    <name type="scientific">Pediococcus argentinicus</name>
    <dbReference type="NCBI Taxonomy" id="480391"/>
    <lineage>
        <taxon>Bacteria</taxon>
        <taxon>Bacillati</taxon>
        <taxon>Bacillota</taxon>
        <taxon>Bacilli</taxon>
        <taxon>Lactobacillales</taxon>
        <taxon>Lactobacillaceae</taxon>
        <taxon>Pediococcus</taxon>
    </lineage>
</organism>
<comment type="caution">
    <text evidence="1">The sequence shown here is derived from an EMBL/GenBank/DDBJ whole genome shotgun (WGS) entry which is preliminary data.</text>
</comment>
<dbReference type="EMBL" id="JQCQ01000003">
    <property type="protein sequence ID" value="KRO26053.1"/>
    <property type="molecule type" value="Genomic_DNA"/>
</dbReference>
<evidence type="ECO:0008006" key="3">
    <source>
        <dbReference type="Google" id="ProtNLM"/>
    </source>
</evidence>
<dbReference type="Gene3D" id="3.40.50.720">
    <property type="entry name" value="NAD(P)-binding Rossmann-like Domain"/>
    <property type="match status" value="1"/>
</dbReference>
<accession>A0A0R2NJW7</accession>
<protein>
    <recommendedName>
        <fullName evidence="3">NAD(P)-binding domain-containing protein</fullName>
    </recommendedName>
</protein>
<keyword evidence="2" id="KW-1185">Reference proteome</keyword>
<sequence>MRILGVGNEREISNEVLKQLSTKNEVEQVAEVTNPDQLSNIDVLYLDFNQEGLDIKVEDLVDQIDQSTNMSFKIVFLSTAGLNNEVNLSWMKVKDIHEYKLQMRYAIKLIDETERPYVILEPTELDDSKQEVITFGEGNTAKTSKVSKSGVREMIQKSILNHKFDNQALIITNKEEHE</sequence>
<reference evidence="1 2" key="1">
    <citation type="journal article" date="2015" name="Genome Announc.">
        <title>Expanding the biotechnology potential of lactobacilli through comparative genomics of 213 strains and associated genera.</title>
        <authorList>
            <person name="Sun Z."/>
            <person name="Harris H.M."/>
            <person name="McCann A."/>
            <person name="Guo C."/>
            <person name="Argimon S."/>
            <person name="Zhang W."/>
            <person name="Yang X."/>
            <person name="Jeffery I.B."/>
            <person name="Cooney J.C."/>
            <person name="Kagawa T.F."/>
            <person name="Liu W."/>
            <person name="Song Y."/>
            <person name="Salvetti E."/>
            <person name="Wrobel A."/>
            <person name="Rasinkangas P."/>
            <person name="Parkhill J."/>
            <person name="Rea M.C."/>
            <person name="O'Sullivan O."/>
            <person name="Ritari J."/>
            <person name="Douillard F.P."/>
            <person name="Paul Ross R."/>
            <person name="Yang R."/>
            <person name="Briner A.E."/>
            <person name="Felis G.E."/>
            <person name="de Vos W.M."/>
            <person name="Barrangou R."/>
            <person name="Klaenhammer T.R."/>
            <person name="Caufield P.W."/>
            <person name="Cui Y."/>
            <person name="Zhang H."/>
            <person name="O'Toole P.W."/>
        </authorList>
    </citation>
    <scope>NUCLEOTIDE SEQUENCE [LARGE SCALE GENOMIC DNA]</scope>
    <source>
        <strain evidence="1 2">DSM 23026</strain>
    </source>
</reference>
<dbReference type="AlphaFoldDB" id="A0A0R2NJW7"/>
<evidence type="ECO:0000313" key="2">
    <source>
        <dbReference type="Proteomes" id="UP000051249"/>
    </source>
</evidence>
<dbReference type="RefSeq" id="WP_057797946.1">
    <property type="nucleotide sequence ID" value="NZ_BJZZ01000003.1"/>
</dbReference>
<evidence type="ECO:0000313" key="1">
    <source>
        <dbReference type="EMBL" id="KRO26053.1"/>
    </source>
</evidence>
<dbReference type="Proteomes" id="UP000051249">
    <property type="component" value="Unassembled WGS sequence"/>
</dbReference>